<proteinExistence type="predicted"/>
<dbReference type="Proteomes" id="UP001596031">
    <property type="component" value="Unassembled WGS sequence"/>
</dbReference>
<evidence type="ECO:0000313" key="2">
    <source>
        <dbReference type="EMBL" id="MFC5512195.1"/>
    </source>
</evidence>
<dbReference type="EMBL" id="JBHSMS010000040">
    <property type="protein sequence ID" value="MFC5512195.1"/>
    <property type="molecule type" value="Genomic_DNA"/>
</dbReference>
<feature type="chain" id="PRO_5046910965" evidence="1">
    <location>
        <begin position="23"/>
        <end position="292"/>
    </location>
</feature>
<reference evidence="3" key="1">
    <citation type="journal article" date="2019" name="Int. J. Syst. Evol. Microbiol.">
        <title>The Global Catalogue of Microorganisms (GCM) 10K type strain sequencing project: providing services to taxonomists for standard genome sequencing and annotation.</title>
        <authorList>
            <consortium name="The Broad Institute Genomics Platform"/>
            <consortium name="The Broad Institute Genome Sequencing Center for Infectious Disease"/>
            <person name="Wu L."/>
            <person name="Ma J."/>
        </authorList>
    </citation>
    <scope>NUCLEOTIDE SEQUENCE [LARGE SCALE GENOMIC DNA]</scope>
    <source>
        <strain evidence="3">CCUG 38813</strain>
    </source>
</reference>
<protein>
    <submittedName>
        <fullName evidence="2">Uncharacterized protein</fullName>
    </submittedName>
</protein>
<keyword evidence="3" id="KW-1185">Reference proteome</keyword>
<keyword evidence="1" id="KW-0732">Signal</keyword>
<gene>
    <name evidence="2" type="ORF">ACFPOU_13795</name>
</gene>
<evidence type="ECO:0000313" key="3">
    <source>
        <dbReference type="Proteomes" id="UP001596031"/>
    </source>
</evidence>
<name>A0ABW0PHN6_9BURK</name>
<feature type="signal peptide" evidence="1">
    <location>
        <begin position="1"/>
        <end position="22"/>
    </location>
</feature>
<accession>A0ABW0PHN6</accession>
<organism evidence="2 3">
    <name type="scientific">Massilia jejuensis</name>
    <dbReference type="NCBI Taxonomy" id="648894"/>
    <lineage>
        <taxon>Bacteria</taxon>
        <taxon>Pseudomonadati</taxon>
        <taxon>Pseudomonadota</taxon>
        <taxon>Betaproteobacteria</taxon>
        <taxon>Burkholderiales</taxon>
        <taxon>Oxalobacteraceae</taxon>
        <taxon>Telluria group</taxon>
        <taxon>Massilia</taxon>
    </lineage>
</organism>
<comment type="caution">
    <text evidence="2">The sequence shown here is derived from an EMBL/GenBank/DDBJ whole genome shotgun (WGS) entry which is preliminary data.</text>
</comment>
<sequence length="292" mass="30541">MKKTLRMVMAVCLMAVSSFAAAANYTLWINGRTGGGVVGDYDSWTYWGPGTTAAGVNKKSVNWDGRSGIASQSGRIRDALDCFCTGSNWCYVVTHSAGDLMIGYTLANYGGSARVKKNAVANASGVCGNSDGSAQTGWNIKWVRAASGAAGGSELSDAGAWTTTEPLVQDLKTTTARAMYNHNTTRNVWFYMYAGARGTAYSGILPGQDDEAVAYHSTGGVAGSAGGSYCNPGDWLCKDLTLGTAANEGGSVKWSYHSVSFRDDGEAHNHYANGNWGGIVGVVRTAVVNSAL</sequence>
<evidence type="ECO:0000256" key="1">
    <source>
        <dbReference type="SAM" id="SignalP"/>
    </source>
</evidence>
<dbReference type="RefSeq" id="WP_379722164.1">
    <property type="nucleotide sequence ID" value="NZ_JBHSMS010000040.1"/>
</dbReference>